<dbReference type="NCBIfam" id="NF038117">
    <property type="entry name" value="choice_anch_I"/>
    <property type="match status" value="1"/>
</dbReference>
<evidence type="ECO:0000313" key="2">
    <source>
        <dbReference type="EMBL" id="VDI57900.1"/>
    </source>
</evidence>
<evidence type="ECO:0000259" key="1">
    <source>
        <dbReference type="Pfam" id="PF22494"/>
    </source>
</evidence>
<dbReference type="SUPFAM" id="SSF50969">
    <property type="entry name" value="YVTN repeat-like/Quinoprotein amine dehydrogenase"/>
    <property type="match status" value="1"/>
</dbReference>
<dbReference type="OrthoDB" id="425936at2759"/>
<dbReference type="Pfam" id="PF22494">
    <property type="entry name" value="choice_anch_I"/>
    <property type="match status" value="3"/>
</dbReference>
<dbReference type="InterPro" id="IPR055188">
    <property type="entry name" value="Choice_anch_I"/>
</dbReference>
<dbReference type="EMBL" id="UYJE01007778">
    <property type="protein sequence ID" value="VDI57900.1"/>
    <property type="molecule type" value="Genomic_DNA"/>
</dbReference>
<organism evidence="2 3">
    <name type="scientific">Mytilus galloprovincialis</name>
    <name type="common">Mediterranean mussel</name>
    <dbReference type="NCBI Taxonomy" id="29158"/>
    <lineage>
        <taxon>Eukaryota</taxon>
        <taxon>Metazoa</taxon>
        <taxon>Spiralia</taxon>
        <taxon>Lophotrochozoa</taxon>
        <taxon>Mollusca</taxon>
        <taxon>Bivalvia</taxon>
        <taxon>Autobranchia</taxon>
        <taxon>Pteriomorphia</taxon>
        <taxon>Mytilida</taxon>
        <taxon>Mytiloidea</taxon>
        <taxon>Mytilidae</taxon>
        <taxon>Mytilinae</taxon>
        <taxon>Mytilus</taxon>
    </lineage>
</organism>
<dbReference type="Proteomes" id="UP000596742">
    <property type="component" value="Unassembled WGS sequence"/>
</dbReference>
<feature type="domain" description="Choice-of-anchor I" evidence="1">
    <location>
        <begin position="31"/>
        <end position="183"/>
    </location>
</feature>
<name>A0A8B6G316_MYTGA</name>
<dbReference type="InterPro" id="IPR052956">
    <property type="entry name" value="Mesenchyme-surface_protein"/>
</dbReference>
<sequence length="967" mass="108857">MEIDHVDLTDIEYCGGYIFVSMHNILFKEEGRVVVYRIFSTSELMVEKYNITVGSLPDMVYPSKDCMTILVAVEAEAYQDNGRIVDPEGGVGIIKIENNEVTYKKLDFTEFNSKWSDLESKGLRFIHRANNNNFSNDVEPEYIAYNKEYSKAYICLQENNAIAVVDIASETIENILPLGYKSWGELMMDPSDKDENSSIVKWAADHNLSTTFQNDNMLGRLKITNMNGRNENGTYDDLYAFGGRGFSIRKLETMELVYDSGDQFEKLQQQYIPLLFNNNAGNGTKTVNQTFDTRSDDKGPESESLAAAHIGNAVLLFIGNERPGSIFIYKITGDASKPEFQSIWNGVQETDNKWEELYERRMLSGMDPEDIRYIPAEHSPNKQHILTAAGTVSGTFSMFTIKGINEHNSGAAPTDKAASLNIVCVCVSSVPVFKDKVTLEKLSTLYLPDSYDTDGTPLYKYSSGAIEQTSYDPDNKLVYAVGGHILHVIDVENVTSPEIIHHMEFDDVDVTDVEYCGGYVFVSMDNDAFKDKGRVVVFSNYSTSELMVEKYNITVGPTPDMLSPTKDCKTILVAVEAQAYHVNDAIIDPEGGVGIIKIENDKATYKMLDFKEFNSKWSELESKGLRFIHRANNNNFSNDVEPEYIAYNKDYSKAYICLQENNAIAVVDIATETITDVLPLGYKSWEKLMIDPSDKDGINMRSWPIYSMYQPDAIHVIYVAGKGYLVTSNEGDSKDYSDWGGFNEEERVRDVVLSENSPIMKWAANQNISSTIQDDNMLGRLKITNLNGRNENGTYDELYAYGGRGFSIRKLETMELVFDSGDQFEKLQQQYIPHLFNNNCRKRDKTVNQTIDARSDDKGPESESLAVAHIGSELLIFVGNERPGTIFIYKITDDASKPEFQSIWNGVEETDGTWEDLYDRDMLSEIDPEDIRYIPADKSPNKEHILAVAGSVSGTFSMFKINGIKGS</sequence>
<dbReference type="PANTHER" id="PTHR46928:SF1">
    <property type="entry name" value="MESENCHYME-SPECIFIC CELL SURFACE GLYCOPROTEIN"/>
    <property type="match status" value="1"/>
</dbReference>
<dbReference type="InterPro" id="IPR011044">
    <property type="entry name" value="Quino_amine_DH_bsu"/>
</dbReference>
<evidence type="ECO:0000313" key="3">
    <source>
        <dbReference type="Proteomes" id="UP000596742"/>
    </source>
</evidence>
<accession>A0A8B6G316</accession>
<reference evidence="2" key="1">
    <citation type="submission" date="2018-11" db="EMBL/GenBank/DDBJ databases">
        <authorList>
            <person name="Alioto T."/>
            <person name="Alioto T."/>
        </authorList>
    </citation>
    <scope>NUCLEOTIDE SEQUENCE</scope>
</reference>
<dbReference type="PANTHER" id="PTHR46928">
    <property type="entry name" value="MESENCHYME-SPECIFIC CELL SURFACE GLYCOPROTEIN"/>
    <property type="match status" value="1"/>
</dbReference>
<keyword evidence="3" id="KW-1185">Reference proteome</keyword>
<proteinExistence type="predicted"/>
<protein>
    <recommendedName>
        <fullName evidence="1">Choice-of-anchor I domain-containing protein</fullName>
    </recommendedName>
</protein>
<gene>
    <name evidence="2" type="ORF">MGAL_10B072153</name>
</gene>
<feature type="domain" description="Choice-of-anchor I" evidence="1">
    <location>
        <begin position="213"/>
        <end position="401"/>
    </location>
</feature>
<feature type="domain" description="Choice-of-anchor I" evidence="1">
    <location>
        <begin position="489"/>
        <end position="961"/>
    </location>
</feature>
<dbReference type="AlphaFoldDB" id="A0A8B6G316"/>
<comment type="caution">
    <text evidence="2">The sequence shown here is derived from an EMBL/GenBank/DDBJ whole genome shotgun (WGS) entry which is preliminary data.</text>
</comment>